<proteinExistence type="predicted"/>
<dbReference type="Proteomes" id="UP000283627">
    <property type="component" value="Unassembled WGS sequence"/>
</dbReference>
<evidence type="ECO:0000259" key="1">
    <source>
        <dbReference type="Pfam" id="PF13032"/>
    </source>
</evidence>
<name>A0A423KGN0_9PSED</name>
<reference evidence="2 3" key="1">
    <citation type="submission" date="2016-10" db="EMBL/GenBank/DDBJ databases">
        <title>Comparative genome analysis of multiple Pseudomonas spp. focuses on biocontrol and plant growth promoting traits.</title>
        <authorList>
            <person name="Tao X.-Y."/>
            <person name="Taylor C.G."/>
        </authorList>
    </citation>
    <scope>NUCLEOTIDE SEQUENCE [LARGE SCALE GENOMIC DNA]</scope>
    <source>
        <strain evidence="2 3">39A2</strain>
    </source>
</reference>
<protein>
    <submittedName>
        <fullName evidence="2">DUF3893 domain-containing protein</fullName>
    </submittedName>
</protein>
<gene>
    <name evidence="2" type="ORF">BK665_18455</name>
</gene>
<dbReference type="Pfam" id="PF13032">
    <property type="entry name" value="RNaseH_pPIWI_RE"/>
    <property type="match status" value="1"/>
</dbReference>
<evidence type="ECO:0000313" key="2">
    <source>
        <dbReference type="EMBL" id="RON51970.1"/>
    </source>
</evidence>
<organism evidence="2 3">
    <name type="scientific">Pseudomonas frederiksbergensis</name>
    <dbReference type="NCBI Taxonomy" id="104087"/>
    <lineage>
        <taxon>Bacteria</taxon>
        <taxon>Pseudomonadati</taxon>
        <taxon>Pseudomonadota</taxon>
        <taxon>Gammaproteobacteria</taxon>
        <taxon>Pseudomonadales</taxon>
        <taxon>Pseudomonadaceae</taxon>
        <taxon>Pseudomonas</taxon>
    </lineage>
</organism>
<sequence>MRSQHSESVYFHVSPSKLYASKGHSQRYNTRYDVNPYQLEDAWQQLGVTEMTIIREGLFSNAASVAAQTGLLCRNAPTWDGFLRLPSSMHLGSAVARTHPMIQRPRRA</sequence>
<dbReference type="EMBL" id="MOBP01000012">
    <property type="protein sequence ID" value="RON51970.1"/>
    <property type="molecule type" value="Genomic_DNA"/>
</dbReference>
<comment type="caution">
    <text evidence="2">The sequence shown here is derived from an EMBL/GenBank/DDBJ whole genome shotgun (WGS) entry which is preliminary data.</text>
</comment>
<evidence type="ECO:0000313" key="3">
    <source>
        <dbReference type="Proteomes" id="UP000283627"/>
    </source>
</evidence>
<feature type="domain" description="pPIWI-RE RNaseH" evidence="1">
    <location>
        <begin position="7"/>
        <end position="100"/>
    </location>
</feature>
<dbReference type="InterPro" id="IPR024996">
    <property type="entry name" value="RNaseH_pPIWI_RE"/>
</dbReference>
<dbReference type="AlphaFoldDB" id="A0A423KGN0"/>
<accession>A0A423KGN0</accession>
<dbReference type="OrthoDB" id="6888499at2"/>